<gene>
    <name evidence="1" type="ORF">CSKR_110746</name>
</gene>
<dbReference type="AlphaFoldDB" id="A0A3R7DG97"/>
<protein>
    <submittedName>
        <fullName evidence="1">Uncharacterized protein</fullName>
    </submittedName>
</protein>
<evidence type="ECO:0000313" key="1">
    <source>
        <dbReference type="EMBL" id="KAG5441996.1"/>
    </source>
</evidence>
<dbReference type="SUPFAM" id="SSF81296">
    <property type="entry name" value="E set domains"/>
    <property type="match status" value="1"/>
</dbReference>
<proteinExistence type="predicted"/>
<dbReference type="InParanoid" id="A0A3R7DG97"/>
<dbReference type="Proteomes" id="UP000286415">
    <property type="component" value="Unassembled WGS sequence"/>
</dbReference>
<sequence length="182" mass="20470">MENVQRSEPNDLSLSSFYKRDVFGGLPIERSMLRITGYLAISQKLKGSVITNKVKSITINECAEEPCVVRAGGPFKINISFISPLNITKPKSRLLYYATAYSTSPERQDQWSIACNSDTENCFKLNSTYNYRVESSLPNEKFPPLINWCLALGGPNLTSFGRHTALNRMKLKTATILLIKPR</sequence>
<dbReference type="Gene3D" id="2.60.40.770">
    <property type="match status" value="1"/>
</dbReference>
<organism evidence="1 2">
    <name type="scientific">Clonorchis sinensis</name>
    <name type="common">Chinese liver fluke</name>
    <dbReference type="NCBI Taxonomy" id="79923"/>
    <lineage>
        <taxon>Eukaryota</taxon>
        <taxon>Metazoa</taxon>
        <taxon>Spiralia</taxon>
        <taxon>Lophotrochozoa</taxon>
        <taxon>Platyhelminthes</taxon>
        <taxon>Trematoda</taxon>
        <taxon>Digenea</taxon>
        <taxon>Opisthorchiida</taxon>
        <taxon>Opisthorchiata</taxon>
        <taxon>Opisthorchiidae</taxon>
        <taxon>Clonorchis</taxon>
    </lineage>
</organism>
<accession>A0A3R7DG97</accession>
<dbReference type="EMBL" id="NIRI02000076">
    <property type="protein sequence ID" value="KAG5441996.1"/>
    <property type="molecule type" value="Genomic_DNA"/>
</dbReference>
<reference evidence="1 2" key="2">
    <citation type="journal article" date="2021" name="Genomics">
        <title>High-quality reference genome for Clonorchis sinensis.</title>
        <authorList>
            <person name="Young N.D."/>
            <person name="Stroehlein A.J."/>
            <person name="Kinkar L."/>
            <person name="Wang T."/>
            <person name="Sohn W.M."/>
            <person name="Chang B.C.H."/>
            <person name="Kaur P."/>
            <person name="Weisz D."/>
            <person name="Dudchenko O."/>
            <person name="Aiden E.L."/>
            <person name="Korhonen P.K."/>
            <person name="Gasser R.B."/>
        </authorList>
    </citation>
    <scope>NUCLEOTIDE SEQUENCE [LARGE SCALE GENOMIC DNA]</scope>
    <source>
        <strain evidence="1">Cs-k2</strain>
    </source>
</reference>
<comment type="caution">
    <text evidence="1">The sequence shown here is derived from an EMBL/GenBank/DDBJ whole genome shotgun (WGS) entry which is preliminary data.</text>
</comment>
<dbReference type="InterPro" id="IPR014756">
    <property type="entry name" value="Ig_E-set"/>
</dbReference>
<evidence type="ECO:0000313" key="2">
    <source>
        <dbReference type="Proteomes" id="UP000286415"/>
    </source>
</evidence>
<reference evidence="1 2" key="1">
    <citation type="journal article" date="2018" name="Biotechnol. Adv.">
        <title>Improved genomic resources and new bioinformatic workflow for the carcinogenic parasite Clonorchis sinensis: Biotechnological implications.</title>
        <authorList>
            <person name="Wang D."/>
            <person name="Korhonen P.K."/>
            <person name="Gasser R.B."/>
            <person name="Young N.D."/>
        </authorList>
    </citation>
    <scope>NUCLEOTIDE SEQUENCE [LARGE SCALE GENOMIC DNA]</scope>
    <source>
        <strain evidence="1">Cs-k2</strain>
    </source>
</reference>
<keyword evidence="2" id="KW-1185">Reference proteome</keyword>
<dbReference type="OrthoDB" id="10397665at2759"/>
<name>A0A3R7DG97_CLOSI</name>